<reference evidence="4 5" key="1">
    <citation type="submission" date="2019-07" db="EMBL/GenBank/DDBJ databases">
        <title>Genomes of Cafeteria roenbergensis.</title>
        <authorList>
            <person name="Fischer M.G."/>
            <person name="Hackl T."/>
            <person name="Roman M."/>
        </authorList>
    </citation>
    <scope>NUCLEOTIDE SEQUENCE [LARGE SCALE GENOMIC DNA]</scope>
    <source>
        <strain evidence="1 4">BVI</strain>
        <strain evidence="2 6">Cflag</strain>
        <strain evidence="3 5">RCC970-E3</strain>
    </source>
</reference>
<dbReference type="EMBL" id="VLTN01000068">
    <property type="protein sequence ID" value="KAA0147341.1"/>
    <property type="molecule type" value="Genomic_DNA"/>
</dbReference>
<keyword evidence="4" id="KW-1185">Reference proteome</keyword>
<dbReference type="Proteomes" id="UP000324907">
    <property type="component" value="Unassembled WGS sequence"/>
</dbReference>
<name>A0A5A8DNN6_CAFRO</name>
<evidence type="ECO:0000313" key="5">
    <source>
        <dbReference type="Proteomes" id="UP000324907"/>
    </source>
</evidence>
<comment type="caution">
    <text evidence="3">The sequence shown here is derived from an EMBL/GenBank/DDBJ whole genome shotgun (WGS) entry which is preliminary data.</text>
</comment>
<evidence type="ECO:0000313" key="1">
    <source>
        <dbReference type="EMBL" id="KAA0147341.1"/>
    </source>
</evidence>
<evidence type="ECO:0000313" key="6">
    <source>
        <dbReference type="Proteomes" id="UP000325113"/>
    </source>
</evidence>
<evidence type="ECO:0000313" key="2">
    <source>
        <dbReference type="EMBL" id="KAA0154599.1"/>
    </source>
</evidence>
<protein>
    <submittedName>
        <fullName evidence="3">Uncharacterized protein</fullName>
    </submittedName>
</protein>
<dbReference type="Proteomes" id="UP000325113">
    <property type="component" value="Unassembled WGS sequence"/>
</dbReference>
<organism evidence="3 5">
    <name type="scientific">Cafeteria roenbergensis</name>
    <name type="common">Marine flagellate</name>
    <dbReference type="NCBI Taxonomy" id="33653"/>
    <lineage>
        <taxon>Eukaryota</taxon>
        <taxon>Sar</taxon>
        <taxon>Stramenopiles</taxon>
        <taxon>Bigyra</taxon>
        <taxon>Opalozoa</taxon>
        <taxon>Bicosoecida</taxon>
        <taxon>Cafeteriaceae</taxon>
        <taxon>Cafeteria</taxon>
    </lineage>
</organism>
<dbReference type="Proteomes" id="UP000323011">
    <property type="component" value="Unassembled WGS sequence"/>
</dbReference>
<gene>
    <name evidence="3" type="ORF">FNF28_02946</name>
    <name evidence="1" type="ORF">FNF29_07409</name>
    <name evidence="2" type="ORF">FNF31_06254</name>
</gene>
<proteinExistence type="predicted"/>
<accession>A0A5A8DNN6</accession>
<dbReference type="EMBL" id="VLTL01000036">
    <property type="protein sequence ID" value="KAA0167023.1"/>
    <property type="molecule type" value="Genomic_DNA"/>
</dbReference>
<evidence type="ECO:0000313" key="3">
    <source>
        <dbReference type="EMBL" id="KAA0167023.1"/>
    </source>
</evidence>
<sequence length="119" mass="12227">MSAASRASAAAAVAAPADVVRRAVAESAGTDPAEQTREVARACAAALTDGGWETSHVEEMIALLRVEMGEERANECADQVLRELQAYSEAVKATLPLLAAVAAIRPQSPAADEAATDPP</sequence>
<evidence type="ECO:0000313" key="4">
    <source>
        <dbReference type="Proteomes" id="UP000323011"/>
    </source>
</evidence>
<dbReference type="AlphaFoldDB" id="A0A5A8DNN6"/>
<dbReference type="EMBL" id="VLTM01000092">
    <property type="protein sequence ID" value="KAA0154599.1"/>
    <property type="molecule type" value="Genomic_DNA"/>
</dbReference>